<dbReference type="SUPFAM" id="SSF51735">
    <property type="entry name" value="NAD(P)-binding Rossmann-fold domains"/>
    <property type="match status" value="1"/>
</dbReference>
<gene>
    <name evidence="2" type="ORF">DSTB1V02_LOCUS14986</name>
</gene>
<reference evidence="2" key="1">
    <citation type="submission" date="2020-11" db="EMBL/GenBank/DDBJ databases">
        <authorList>
            <person name="Tran Van P."/>
        </authorList>
    </citation>
    <scope>NUCLEOTIDE SEQUENCE</scope>
</reference>
<name>A0A7R9AJR2_9CRUS</name>
<dbReference type="OrthoDB" id="8300364at2759"/>
<dbReference type="Gene3D" id="3.40.50.720">
    <property type="entry name" value="NAD(P)-binding Rossmann-like Domain"/>
    <property type="match status" value="1"/>
</dbReference>
<sequence>SAATGIADLLVKAYIHEGLTEEEALQRLWFADINGLLVQSRTDLMSHNIPYAHEHEAMSFIDALKELKPDVLIGASGAHGTFTQEVIEIMSEINERPVIFALSNPTSKAECTAEEAYTWSKGKAVFASGSPFDPVEYEDK</sequence>
<dbReference type="EMBL" id="CAJPEV010020379">
    <property type="protein sequence ID" value="CAG0907985.1"/>
    <property type="molecule type" value="Genomic_DNA"/>
</dbReference>
<protein>
    <recommendedName>
        <fullName evidence="1">Malic enzyme NAD-binding domain-containing protein</fullName>
    </recommendedName>
</protein>
<dbReference type="GO" id="GO:0051287">
    <property type="term" value="F:NAD binding"/>
    <property type="evidence" value="ECO:0007669"/>
    <property type="project" value="InterPro"/>
</dbReference>
<dbReference type="InterPro" id="IPR012302">
    <property type="entry name" value="Malic_NAD-bd"/>
</dbReference>
<dbReference type="Proteomes" id="UP000677054">
    <property type="component" value="Unassembled WGS sequence"/>
</dbReference>
<evidence type="ECO:0000259" key="1">
    <source>
        <dbReference type="SMART" id="SM00919"/>
    </source>
</evidence>
<dbReference type="AlphaFoldDB" id="A0A7R9AJR2"/>
<organism evidence="2">
    <name type="scientific">Darwinula stevensoni</name>
    <dbReference type="NCBI Taxonomy" id="69355"/>
    <lineage>
        <taxon>Eukaryota</taxon>
        <taxon>Metazoa</taxon>
        <taxon>Ecdysozoa</taxon>
        <taxon>Arthropoda</taxon>
        <taxon>Crustacea</taxon>
        <taxon>Oligostraca</taxon>
        <taxon>Ostracoda</taxon>
        <taxon>Podocopa</taxon>
        <taxon>Podocopida</taxon>
        <taxon>Darwinulocopina</taxon>
        <taxon>Darwinuloidea</taxon>
        <taxon>Darwinulidae</taxon>
        <taxon>Darwinula</taxon>
    </lineage>
</organism>
<feature type="domain" description="Malic enzyme NAD-binding" evidence="1">
    <location>
        <begin position="1"/>
        <end position="140"/>
    </location>
</feature>
<dbReference type="EMBL" id="LR919897">
    <property type="protein sequence ID" value="CAD7255241.1"/>
    <property type="molecule type" value="Genomic_DNA"/>
</dbReference>
<evidence type="ECO:0000313" key="2">
    <source>
        <dbReference type="EMBL" id="CAD7255241.1"/>
    </source>
</evidence>
<dbReference type="Pfam" id="PF03949">
    <property type="entry name" value="Malic_M"/>
    <property type="match status" value="1"/>
</dbReference>
<proteinExistence type="predicted"/>
<dbReference type="GO" id="GO:0006108">
    <property type="term" value="P:malate metabolic process"/>
    <property type="evidence" value="ECO:0007669"/>
    <property type="project" value="TreeGrafter"/>
</dbReference>
<evidence type="ECO:0000313" key="3">
    <source>
        <dbReference type="Proteomes" id="UP000677054"/>
    </source>
</evidence>
<dbReference type="PANTHER" id="PTHR23406">
    <property type="entry name" value="MALIC ENZYME-RELATED"/>
    <property type="match status" value="1"/>
</dbReference>
<feature type="non-terminal residue" evidence="2">
    <location>
        <position position="1"/>
    </location>
</feature>
<dbReference type="InterPro" id="IPR036291">
    <property type="entry name" value="NAD(P)-bd_dom_sf"/>
</dbReference>
<dbReference type="SMART" id="SM00919">
    <property type="entry name" value="Malic_M"/>
    <property type="match status" value="1"/>
</dbReference>
<feature type="non-terminal residue" evidence="2">
    <location>
        <position position="140"/>
    </location>
</feature>
<accession>A0A7R9AJR2</accession>
<dbReference type="PANTHER" id="PTHR23406:SF90">
    <property type="entry name" value="MALIC ENZYME-RELATED"/>
    <property type="match status" value="1"/>
</dbReference>
<dbReference type="GO" id="GO:0004473">
    <property type="term" value="F:malate dehydrogenase (decarboxylating) (NADP+) activity"/>
    <property type="evidence" value="ECO:0007669"/>
    <property type="project" value="TreeGrafter"/>
</dbReference>
<keyword evidence="3" id="KW-1185">Reference proteome</keyword>